<dbReference type="Gene3D" id="3.30.70.20">
    <property type="match status" value="2"/>
</dbReference>
<dbReference type="InterPro" id="IPR017896">
    <property type="entry name" value="4Fe4S_Fe-S-bd"/>
</dbReference>
<evidence type="ECO:0000259" key="5">
    <source>
        <dbReference type="PROSITE" id="PS51379"/>
    </source>
</evidence>
<dbReference type="PANTHER" id="PTHR24960">
    <property type="entry name" value="PHOTOSYSTEM I IRON-SULFUR CENTER-RELATED"/>
    <property type="match status" value="1"/>
</dbReference>
<dbReference type="GO" id="GO:0051539">
    <property type="term" value="F:4 iron, 4 sulfur cluster binding"/>
    <property type="evidence" value="ECO:0007669"/>
    <property type="project" value="UniProtKB-KW"/>
</dbReference>
<sequence length="431" mass="47902">MSHHAPKSGYRQLVERLNKFPQGAPPSPLLFKILAILFSEKEAAFLSRLPVMPFTARRAAKALQMQEKDARAILDGLAARALLLDLEQNGRTIYLLPPPMAGFFEFSLMRVRTDIDQKALSELFYEYLNVEEDFIRNLFTVGETQLGRTFVCEPALSAENAVQVFAYERASEVLRTARHIGVGLCYCRHKMSHMGKACDAPQEICLSLNSAAEPLVRHGHARSIDAAEALDLLQEAHDRKLVQFGDNVREGVNFICNCCGCCCESMIAARRFAHLHPVHTTNFIPVLRDDRCNGCGRCVAACPVAVAELITANDPLNPARKKARIDRENCLGCGVCVRSCPVAAIRLESRPQRVITPVNSAHRVVLMAIERGRLQNLIFDNQALMSHRAMAAVLGVILRLPPVKQLMASSQMKSRYLERLLSGVDIFSVGR</sequence>
<dbReference type="AlphaFoldDB" id="A5GEB0"/>
<feature type="domain" description="4Fe-4S ferredoxin-type" evidence="5">
    <location>
        <begin position="283"/>
        <end position="312"/>
    </location>
</feature>
<evidence type="ECO:0000256" key="3">
    <source>
        <dbReference type="ARBA" id="ARBA00023004"/>
    </source>
</evidence>
<evidence type="ECO:0000256" key="1">
    <source>
        <dbReference type="ARBA" id="ARBA00022485"/>
    </source>
</evidence>
<dbReference type="EMBL" id="CP000698">
    <property type="protein sequence ID" value="ABQ25765.1"/>
    <property type="molecule type" value="Genomic_DNA"/>
</dbReference>
<dbReference type="PANTHER" id="PTHR24960:SF79">
    <property type="entry name" value="PHOTOSYSTEM I IRON-SULFUR CENTER"/>
    <property type="match status" value="1"/>
</dbReference>
<dbReference type="Proteomes" id="UP000006695">
    <property type="component" value="Chromosome"/>
</dbReference>
<dbReference type="PROSITE" id="PS00198">
    <property type="entry name" value="4FE4S_FER_1"/>
    <property type="match status" value="2"/>
</dbReference>
<dbReference type="InterPro" id="IPR050157">
    <property type="entry name" value="PSI_iron-sulfur_center"/>
</dbReference>
<keyword evidence="4" id="KW-0411">Iron-sulfur</keyword>
<dbReference type="GO" id="GO:0046872">
    <property type="term" value="F:metal ion binding"/>
    <property type="evidence" value="ECO:0007669"/>
    <property type="project" value="UniProtKB-KW"/>
</dbReference>
<accession>A5GEB0</accession>
<dbReference type="SUPFAM" id="SSF46548">
    <property type="entry name" value="alpha-helical ferredoxin"/>
    <property type="match status" value="1"/>
</dbReference>
<evidence type="ECO:0000256" key="2">
    <source>
        <dbReference type="ARBA" id="ARBA00022723"/>
    </source>
</evidence>
<keyword evidence="3" id="KW-0408">Iron</keyword>
<evidence type="ECO:0000313" key="6">
    <source>
        <dbReference type="EMBL" id="ABQ25765.1"/>
    </source>
</evidence>
<keyword evidence="1" id="KW-0004">4Fe-4S</keyword>
<keyword evidence="2" id="KW-0479">Metal-binding</keyword>
<dbReference type="HOGENOM" id="CLU_043380_1_0_7"/>
<gene>
    <name evidence="6" type="ordered locus">Gura_1569</name>
</gene>
<dbReference type="Pfam" id="PF12838">
    <property type="entry name" value="Fer4_7"/>
    <property type="match status" value="1"/>
</dbReference>
<dbReference type="OrthoDB" id="5422255at2"/>
<organism evidence="6 7">
    <name type="scientific">Geotalea uraniireducens (strain Rf4)</name>
    <name type="common">Geobacter uraniireducens</name>
    <dbReference type="NCBI Taxonomy" id="351605"/>
    <lineage>
        <taxon>Bacteria</taxon>
        <taxon>Pseudomonadati</taxon>
        <taxon>Thermodesulfobacteriota</taxon>
        <taxon>Desulfuromonadia</taxon>
        <taxon>Geobacterales</taxon>
        <taxon>Geobacteraceae</taxon>
        <taxon>Geotalea</taxon>
    </lineage>
</organism>
<dbReference type="KEGG" id="gur:Gura_1569"/>
<dbReference type="PRINTS" id="PR01868">
    <property type="entry name" value="ABCEFAMILY"/>
</dbReference>
<protein>
    <submittedName>
        <fullName evidence="6">4Fe-4S ferredoxin, iron-sulfur binding domain protein</fullName>
    </submittedName>
</protein>
<dbReference type="RefSeq" id="WP_011938476.1">
    <property type="nucleotide sequence ID" value="NC_009483.1"/>
</dbReference>
<dbReference type="SUPFAM" id="SSF54862">
    <property type="entry name" value="4Fe-4S ferredoxins"/>
    <property type="match status" value="1"/>
</dbReference>
<name>A5GEB0_GEOUR</name>
<dbReference type="InterPro" id="IPR013283">
    <property type="entry name" value="RLI1"/>
</dbReference>
<dbReference type="InterPro" id="IPR017900">
    <property type="entry name" value="4Fe4S_Fe_S_CS"/>
</dbReference>
<evidence type="ECO:0000313" key="7">
    <source>
        <dbReference type="Proteomes" id="UP000006695"/>
    </source>
</evidence>
<dbReference type="STRING" id="351605.Gura_1569"/>
<dbReference type="CDD" id="cd10549">
    <property type="entry name" value="MtMvhB_like"/>
    <property type="match status" value="1"/>
</dbReference>
<dbReference type="PROSITE" id="PS51379">
    <property type="entry name" value="4FE4S_FER_2"/>
    <property type="match status" value="2"/>
</dbReference>
<feature type="domain" description="4Fe-4S ferredoxin-type" evidence="5">
    <location>
        <begin position="321"/>
        <end position="350"/>
    </location>
</feature>
<reference evidence="6 7" key="1">
    <citation type="submission" date="2007-05" db="EMBL/GenBank/DDBJ databases">
        <title>Complete sequence of Geobacter uraniireducens Rf4.</title>
        <authorList>
            <consortium name="US DOE Joint Genome Institute"/>
            <person name="Copeland A."/>
            <person name="Lucas S."/>
            <person name="Lapidus A."/>
            <person name="Barry K."/>
            <person name="Detter J.C."/>
            <person name="Glavina del Rio T."/>
            <person name="Hammon N."/>
            <person name="Israni S."/>
            <person name="Dalin E."/>
            <person name="Tice H."/>
            <person name="Pitluck S."/>
            <person name="Chertkov O."/>
            <person name="Brettin T."/>
            <person name="Bruce D."/>
            <person name="Han C."/>
            <person name="Schmutz J."/>
            <person name="Larimer F."/>
            <person name="Land M."/>
            <person name="Hauser L."/>
            <person name="Kyrpides N."/>
            <person name="Mikhailova N."/>
            <person name="Shelobolina E."/>
            <person name="Aklujkar M."/>
            <person name="Lovley D."/>
            <person name="Richardson P."/>
        </authorList>
    </citation>
    <scope>NUCLEOTIDE SEQUENCE [LARGE SCALE GENOMIC DNA]</scope>
    <source>
        <strain evidence="6 7">Rf4</strain>
    </source>
</reference>
<keyword evidence="7" id="KW-1185">Reference proteome</keyword>
<evidence type="ECO:0000256" key="4">
    <source>
        <dbReference type="ARBA" id="ARBA00023014"/>
    </source>
</evidence>
<proteinExistence type="predicted"/>